<comment type="caution">
    <text evidence="10">The sequence shown here is derived from an EMBL/GenBank/DDBJ whole genome shotgun (WGS) entry which is preliminary data.</text>
</comment>
<dbReference type="EC" id="2.7.11.1" evidence="1"/>
<dbReference type="SUPFAM" id="SSF56112">
    <property type="entry name" value="Protein kinase-like (PK-like)"/>
    <property type="match status" value="1"/>
</dbReference>
<dbReference type="Pfam" id="PF00069">
    <property type="entry name" value="Pkinase"/>
    <property type="match status" value="1"/>
</dbReference>
<keyword evidence="5 10" id="KW-0418">Kinase</keyword>
<dbReference type="Gene3D" id="1.10.510.10">
    <property type="entry name" value="Transferase(Phosphotransferase) domain 1"/>
    <property type="match status" value="1"/>
</dbReference>
<sequence>MTRLAGRYTLGEVLGEGGMGRVWRAYDDVTRREVAVKEIHARVSAERAIREARAMARLRHAEIVRIHDVLDVDDRPWIVMELLDGRALDEVIAERGGLPPEEVAAIGRGVLRALRHAHRQGVVHRDVKPANVFVRPDGRIVLTDFGISSLDGEDRLTATGFAIGTPGFVAPERLRHADLPPEPAADLFSLGALLYMALTGTAPFARATPLASLTAPLTDRPARPAGPPALVAAILGMLSADPGRRAAAAHRLTEPRVTAPAREAFRGVRLLGAVLTGKVTVREALRPARELRGVLIGVVAVASVMGLGYALRGVPDPSGDPASPSPSSSSSLSPRSPLPASTPVLDFPVPTLDPDDLESLMPTRTFDLPTVDVCDIQPDLC</sequence>
<reference evidence="10 11" key="1">
    <citation type="submission" date="2018-11" db="EMBL/GenBank/DDBJ databases">
        <title>Sequencing the genomes of 1000 actinobacteria strains.</title>
        <authorList>
            <person name="Klenk H.-P."/>
        </authorList>
    </citation>
    <scope>NUCLEOTIDE SEQUENCE [LARGE SCALE GENOMIC DNA]</scope>
    <source>
        <strain evidence="10 11">DSM 44254</strain>
    </source>
</reference>
<dbReference type="PROSITE" id="PS00108">
    <property type="entry name" value="PROTEIN_KINASE_ST"/>
    <property type="match status" value="1"/>
</dbReference>
<keyword evidence="11" id="KW-1185">Reference proteome</keyword>
<feature type="compositionally biased region" description="Low complexity" evidence="8">
    <location>
        <begin position="316"/>
        <end position="343"/>
    </location>
</feature>
<dbReference type="PANTHER" id="PTHR43289">
    <property type="entry name" value="MITOGEN-ACTIVATED PROTEIN KINASE KINASE KINASE 20-RELATED"/>
    <property type="match status" value="1"/>
</dbReference>
<keyword evidence="3" id="KW-0808">Transferase</keyword>
<keyword evidence="4 7" id="KW-0547">Nucleotide-binding</keyword>
<evidence type="ECO:0000259" key="9">
    <source>
        <dbReference type="PROSITE" id="PS50011"/>
    </source>
</evidence>
<evidence type="ECO:0000313" key="10">
    <source>
        <dbReference type="EMBL" id="ROO86220.1"/>
    </source>
</evidence>
<dbReference type="InterPro" id="IPR017441">
    <property type="entry name" value="Protein_kinase_ATP_BS"/>
</dbReference>
<evidence type="ECO:0000256" key="7">
    <source>
        <dbReference type="PROSITE-ProRule" id="PRU10141"/>
    </source>
</evidence>
<feature type="domain" description="Protein kinase" evidence="9">
    <location>
        <begin position="8"/>
        <end position="257"/>
    </location>
</feature>
<dbReference type="SMART" id="SM00220">
    <property type="entry name" value="S_TKc"/>
    <property type="match status" value="1"/>
</dbReference>
<dbReference type="InterPro" id="IPR000719">
    <property type="entry name" value="Prot_kinase_dom"/>
</dbReference>
<evidence type="ECO:0000256" key="5">
    <source>
        <dbReference type="ARBA" id="ARBA00022777"/>
    </source>
</evidence>
<evidence type="ECO:0000256" key="1">
    <source>
        <dbReference type="ARBA" id="ARBA00012513"/>
    </source>
</evidence>
<protein>
    <recommendedName>
        <fullName evidence="1">non-specific serine/threonine protein kinase</fullName>
        <ecNumber evidence="1">2.7.11.1</ecNumber>
    </recommendedName>
</protein>
<dbReference type="InterPro" id="IPR008271">
    <property type="entry name" value="Ser/Thr_kinase_AS"/>
</dbReference>
<dbReference type="GO" id="GO:0005524">
    <property type="term" value="F:ATP binding"/>
    <property type="evidence" value="ECO:0007669"/>
    <property type="project" value="UniProtKB-UniRule"/>
</dbReference>
<dbReference type="EMBL" id="RJKE01000001">
    <property type="protein sequence ID" value="ROO86220.1"/>
    <property type="molecule type" value="Genomic_DNA"/>
</dbReference>
<dbReference type="RefSeq" id="WP_123665639.1">
    <property type="nucleotide sequence ID" value="NZ_RJKE01000001.1"/>
</dbReference>
<keyword evidence="2 10" id="KW-0723">Serine/threonine-protein kinase</keyword>
<dbReference type="InterPro" id="IPR011009">
    <property type="entry name" value="Kinase-like_dom_sf"/>
</dbReference>
<accession>A0A3N1CY47</accession>
<evidence type="ECO:0000256" key="3">
    <source>
        <dbReference type="ARBA" id="ARBA00022679"/>
    </source>
</evidence>
<dbReference type="Proteomes" id="UP000272400">
    <property type="component" value="Unassembled WGS sequence"/>
</dbReference>
<evidence type="ECO:0000256" key="4">
    <source>
        <dbReference type="ARBA" id="ARBA00022741"/>
    </source>
</evidence>
<proteinExistence type="predicted"/>
<evidence type="ECO:0000256" key="8">
    <source>
        <dbReference type="SAM" id="MobiDB-lite"/>
    </source>
</evidence>
<organism evidence="10 11">
    <name type="scientific">Actinocorallia herbida</name>
    <dbReference type="NCBI Taxonomy" id="58109"/>
    <lineage>
        <taxon>Bacteria</taxon>
        <taxon>Bacillati</taxon>
        <taxon>Actinomycetota</taxon>
        <taxon>Actinomycetes</taxon>
        <taxon>Streptosporangiales</taxon>
        <taxon>Thermomonosporaceae</taxon>
        <taxon>Actinocorallia</taxon>
    </lineage>
</organism>
<dbReference type="OrthoDB" id="3679634at2"/>
<dbReference type="PROSITE" id="PS50011">
    <property type="entry name" value="PROTEIN_KINASE_DOM"/>
    <property type="match status" value="1"/>
</dbReference>
<feature type="region of interest" description="Disordered" evidence="8">
    <location>
        <begin position="316"/>
        <end position="356"/>
    </location>
</feature>
<evidence type="ECO:0000256" key="6">
    <source>
        <dbReference type="ARBA" id="ARBA00022840"/>
    </source>
</evidence>
<name>A0A3N1CY47_9ACTN</name>
<dbReference type="PANTHER" id="PTHR43289:SF6">
    <property type="entry name" value="SERINE_THREONINE-PROTEIN KINASE NEKL-3"/>
    <property type="match status" value="1"/>
</dbReference>
<dbReference type="GO" id="GO:0004674">
    <property type="term" value="F:protein serine/threonine kinase activity"/>
    <property type="evidence" value="ECO:0007669"/>
    <property type="project" value="UniProtKB-KW"/>
</dbReference>
<evidence type="ECO:0000313" key="11">
    <source>
        <dbReference type="Proteomes" id="UP000272400"/>
    </source>
</evidence>
<dbReference type="PROSITE" id="PS00107">
    <property type="entry name" value="PROTEIN_KINASE_ATP"/>
    <property type="match status" value="1"/>
</dbReference>
<gene>
    <name evidence="10" type="ORF">EDD29_3783</name>
</gene>
<dbReference type="CDD" id="cd14014">
    <property type="entry name" value="STKc_PknB_like"/>
    <property type="match status" value="1"/>
</dbReference>
<evidence type="ECO:0000256" key="2">
    <source>
        <dbReference type="ARBA" id="ARBA00022527"/>
    </source>
</evidence>
<feature type="binding site" evidence="7">
    <location>
        <position position="37"/>
    </location>
    <ligand>
        <name>ATP</name>
        <dbReference type="ChEBI" id="CHEBI:30616"/>
    </ligand>
</feature>
<keyword evidence="6 7" id="KW-0067">ATP-binding</keyword>
<dbReference type="AlphaFoldDB" id="A0A3N1CY47"/>